<dbReference type="InterPro" id="IPR027417">
    <property type="entry name" value="P-loop_NTPase"/>
</dbReference>
<dbReference type="SUPFAM" id="SSF50156">
    <property type="entry name" value="PDZ domain-like"/>
    <property type="match status" value="3"/>
</dbReference>
<dbReference type="Gene3D" id="2.30.42.10">
    <property type="match status" value="3"/>
</dbReference>
<dbReference type="Pfam" id="PF00791">
    <property type="entry name" value="ZU5"/>
    <property type="match status" value="1"/>
</dbReference>
<dbReference type="PROSITE" id="PS51145">
    <property type="entry name" value="ZU5"/>
    <property type="match status" value="1"/>
</dbReference>
<evidence type="ECO:0000313" key="5">
    <source>
        <dbReference type="EMBL" id="KAF7248021.1"/>
    </source>
</evidence>
<feature type="domain" description="ZU5" evidence="4">
    <location>
        <begin position="1128"/>
        <end position="1246"/>
    </location>
</feature>
<dbReference type="InterPro" id="IPR041489">
    <property type="entry name" value="PDZ_6"/>
</dbReference>
<name>A0A8S9YKR4_9TREM</name>
<dbReference type="Gene3D" id="3.40.50.300">
    <property type="entry name" value="P-loop containing nucleotide triphosphate hydrolases"/>
    <property type="match status" value="1"/>
</dbReference>
<dbReference type="InterPro" id="IPR001478">
    <property type="entry name" value="PDZ"/>
</dbReference>
<reference evidence="5" key="1">
    <citation type="submission" date="2019-07" db="EMBL/GenBank/DDBJ databases">
        <title>Annotation for the trematode Paragonimus miyazaki's.</title>
        <authorList>
            <person name="Choi Y.-J."/>
        </authorList>
    </citation>
    <scope>NUCLEOTIDE SEQUENCE</scope>
    <source>
        <strain evidence="5">Japan</strain>
    </source>
</reference>
<feature type="domain" description="PDZ" evidence="3">
    <location>
        <begin position="6"/>
        <end position="89"/>
    </location>
</feature>
<evidence type="ECO:0000256" key="1">
    <source>
        <dbReference type="SAM" id="MobiDB-lite"/>
    </source>
</evidence>
<dbReference type="PROSITE" id="PS50052">
    <property type="entry name" value="GUANYLATE_KINASE_2"/>
    <property type="match status" value="1"/>
</dbReference>
<dbReference type="SMART" id="SM00228">
    <property type="entry name" value="PDZ"/>
    <property type="match status" value="3"/>
</dbReference>
<keyword evidence="6" id="KW-1185">Reference proteome</keyword>
<dbReference type="GO" id="GO:0150105">
    <property type="term" value="P:protein localization to cell-cell junction"/>
    <property type="evidence" value="ECO:0007669"/>
    <property type="project" value="TreeGrafter"/>
</dbReference>
<feature type="domain" description="Guanylate kinase-like" evidence="2">
    <location>
        <begin position="609"/>
        <end position="803"/>
    </location>
</feature>
<gene>
    <name evidence="5" type="ORF">EG68_09986</name>
</gene>
<dbReference type="GO" id="GO:0050839">
    <property type="term" value="F:cell adhesion molecule binding"/>
    <property type="evidence" value="ECO:0007669"/>
    <property type="project" value="TreeGrafter"/>
</dbReference>
<organism evidence="5 6">
    <name type="scientific">Paragonimus skrjabini miyazakii</name>
    <dbReference type="NCBI Taxonomy" id="59628"/>
    <lineage>
        <taxon>Eukaryota</taxon>
        <taxon>Metazoa</taxon>
        <taxon>Spiralia</taxon>
        <taxon>Lophotrochozoa</taxon>
        <taxon>Platyhelminthes</taxon>
        <taxon>Trematoda</taxon>
        <taxon>Digenea</taxon>
        <taxon>Plagiorchiida</taxon>
        <taxon>Troglotremata</taxon>
        <taxon>Troglotrematidae</taxon>
        <taxon>Paragonimus</taxon>
    </lineage>
</organism>
<dbReference type="SMART" id="SM00218">
    <property type="entry name" value="ZU5"/>
    <property type="match status" value="1"/>
</dbReference>
<dbReference type="GO" id="GO:0005886">
    <property type="term" value="C:plasma membrane"/>
    <property type="evidence" value="ECO:0007669"/>
    <property type="project" value="TreeGrafter"/>
</dbReference>
<dbReference type="Pfam" id="PF00595">
    <property type="entry name" value="PDZ"/>
    <property type="match status" value="2"/>
</dbReference>
<feature type="region of interest" description="Disordered" evidence="1">
    <location>
        <begin position="1241"/>
        <end position="1278"/>
    </location>
</feature>
<dbReference type="PANTHER" id="PTHR13865:SF28">
    <property type="entry name" value="POLYCHAETOID, ISOFORM O"/>
    <property type="match status" value="1"/>
</dbReference>
<dbReference type="PROSITE" id="PS50106">
    <property type="entry name" value="PDZ"/>
    <property type="match status" value="3"/>
</dbReference>
<evidence type="ECO:0000313" key="6">
    <source>
        <dbReference type="Proteomes" id="UP000822476"/>
    </source>
</evidence>
<protein>
    <submittedName>
        <fullName evidence="5">Uncharacterized protein</fullName>
    </submittedName>
</protein>
<dbReference type="GO" id="GO:0098609">
    <property type="term" value="P:cell-cell adhesion"/>
    <property type="evidence" value="ECO:0007669"/>
    <property type="project" value="TreeGrafter"/>
</dbReference>
<dbReference type="InterPro" id="IPR008144">
    <property type="entry name" value="Guanylate_kin-like_dom"/>
</dbReference>
<dbReference type="GO" id="GO:0005923">
    <property type="term" value="C:bicellular tight junction"/>
    <property type="evidence" value="ECO:0007669"/>
    <property type="project" value="TreeGrafter"/>
</dbReference>
<dbReference type="Pfam" id="PF17820">
    <property type="entry name" value="PDZ_6"/>
    <property type="match status" value="1"/>
</dbReference>
<evidence type="ECO:0000259" key="3">
    <source>
        <dbReference type="PROSITE" id="PS50106"/>
    </source>
</evidence>
<dbReference type="InterPro" id="IPR036034">
    <property type="entry name" value="PDZ_sf"/>
</dbReference>
<accession>A0A8S9YKR4</accession>
<dbReference type="Gene3D" id="2.30.30.40">
    <property type="entry name" value="SH3 Domains"/>
    <property type="match status" value="1"/>
</dbReference>
<proteinExistence type="predicted"/>
<comment type="caution">
    <text evidence="5">The sequence shown here is derived from an EMBL/GenBank/DDBJ whole genome shotgun (WGS) entry which is preliminary data.</text>
</comment>
<dbReference type="InterPro" id="IPR000906">
    <property type="entry name" value="ZU5_dom"/>
</dbReference>
<dbReference type="Proteomes" id="UP000822476">
    <property type="component" value="Unassembled WGS sequence"/>
</dbReference>
<feature type="domain" description="PDZ" evidence="3">
    <location>
        <begin position="420"/>
        <end position="500"/>
    </location>
</feature>
<dbReference type="EMBL" id="JTDE01005654">
    <property type="protein sequence ID" value="KAF7248021.1"/>
    <property type="molecule type" value="Genomic_DNA"/>
</dbReference>
<feature type="domain" description="PDZ" evidence="3">
    <location>
        <begin position="159"/>
        <end position="223"/>
    </location>
</feature>
<evidence type="ECO:0000259" key="2">
    <source>
        <dbReference type="PROSITE" id="PS50052"/>
    </source>
</evidence>
<dbReference type="GO" id="GO:0045216">
    <property type="term" value="P:cell-cell junction organization"/>
    <property type="evidence" value="ECO:0007669"/>
    <property type="project" value="TreeGrafter"/>
</dbReference>
<dbReference type="Gene3D" id="2.60.220.30">
    <property type="match status" value="1"/>
</dbReference>
<evidence type="ECO:0000259" key="4">
    <source>
        <dbReference type="PROSITE" id="PS51145"/>
    </source>
</evidence>
<dbReference type="OrthoDB" id="418634at2759"/>
<sequence>MCQEYTLELERKQNLGFGLGITSVQTIDGTTKIIVSELLNGSPAWGKLCYGDQIVAVNGIPLKNIPYREAVHLIRCSGKTVQLHVHRCDTRQWSSMPALNFGGNSHTVNLPNQAILQASSQNILTNNGYQPRQSETKMHSNSIANLESFRKPIQSNLKTVHLDKRENDESLGVELVSRIFVKSVAEGGLGEKCGLRSGDRLITLNGINAAHLSLVDTANMLRRQETLIEVAEPQIQMGNSAVSNASPPTESTSDQTKVYLDHAHSGVSPRPRQRPCEHARWNRARPDDVRFSSLRDMTYDPMSGCQQCLQAHSMQDCAQINNLSRLTSGNNPSNDCLQKHRHFQSTDLVRNLPGGTCLHNIANNPCKGGHYIHDNRSFLDATSLTDSTLSSSDTIAMDFDKLKDTSFSRHDRVENHKTRQVLFRVHPQHGTGLALIGGNLSGVFISAVQPDSAADQSGLGEGDQIKEVNGFDVNGWTKEEVALALISNDEPIVLKLLHDPWKYSAIQQSGELCEQFSVRTYFSLKADKSLVDRPNIKSLPELQVTEGDIYNVVDTFVEGVFGNWAAQRIYPNQSELGIIPNLQRAEGQLFAGTAVTSFRAPTAYERVILLDRFPYPRPVVLYGPLAALARQRLQVFGQSVYSLHNEASAPSFKQPPVNAFISDPEQSSTTGGLIRLSAIKACMENGSHCLLDVNTSAIQRLILLGIPPIVILINPSSKKQLQMVLQHYWELDKISAALFHPDRAVRKRGDIKPLAERLWNEVLALRQYRSHLITDSVPINTQNAHGLFFSEVDWLRNLMAVIQHQQNGSVWIGEDTQMAEEILQASETAENSRLASDEHFERPPAPTMQNIPIMQSVTPTVMHNQEQLNKLSTIHDEINGVPETDFQSGLKNGLGSNLSSPRKQSQAIHLESHRPSVGPYKQADILNTDRRFNASLNIPDTNASNEGKYIYKTTYTKPITPTSLCKRSSSLLQQLREQNDLMDSNTDLNTSCSQLLADSCDFLSNWDPLGPNHKAYFRSGSPTLELDLMGVFIQSSSLLIDDGSVDTEVIRTRVMAADSDYDDIHTPVHHGQPKLESTTNSHLIDSAASTSKLSTLDRKHSQERDILTGGRSAVSSSIPFTASKQILAECAGEFGYEGGTLELPEYQVRLRIPKGALPINCEGQRFFLRVYDGNPDWIDDTEPTGKKISSRLVSPLVMCGPHGLHFRTPVELTVPRYNFDGDSEEPTNDWKLTLLHASANSTSADEDSTSTHSQSKHPTSWHEIPLSDRSNNTAHGTCKKSVNRGAQLGITSLVQDSQISILIDHF</sequence>
<dbReference type="PANTHER" id="PTHR13865">
    <property type="entry name" value="TIGHT JUNCTION PROTEIN"/>
    <property type="match status" value="1"/>
</dbReference>